<evidence type="ECO:0000313" key="2">
    <source>
        <dbReference type="Proteomes" id="UP000499080"/>
    </source>
</evidence>
<name>A0A4Y2WNI3_ARAVE</name>
<proteinExistence type="predicted"/>
<accession>A0A4Y2WNI3</accession>
<comment type="caution">
    <text evidence="1">The sequence shown here is derived from an EMBL/GenBank/DDBJ whole genome shotgun (WGS) entry which is preliminary data.</text>
</comment>
<evidence type="ECO:0000313" key="1">
    <source>
        <dbReference type="EMBL" id="GBO38000.1"/>
    </source>
</evidence>
<dbReference type="AlphaFoldDB" id="A0A4Y2WNI3"/>
<dbReference type="EMBL" id="BGPR01062595">
    <property type="protein sequence ID" value="GBO38000.1"/>
    <property type="molecule type" value="Genomic_DNA"/>
</dbReference>
<sequence>LNFSPPANNLVLRTQSTLGFTRALINLAFRTGSGDLKTTDQHPHYAVRGKSEGSTDDLAFFLHHALLFTFFSCPHSPIPSQILSPSALASPRTPSQSPAYAIGQNVSFRHRKLESIGGKLANF</sequence>
<keyword evidence="2" id="KW-1185">Reference proteome</keyword>
<gene>
    <name evidence="1" type="ORF">AVEN_187599_1</name>
</gene>
<reference evidence="1 2" key="1">
    <citation type="journal article" date="2019" name="Sci. Rep.">
        <title>Orb-weaving spider Araneus ventricosus genome elucidates the spidroin gene catalogue.</title>
        <authorList>
            <person name="Kono N."/>
            <person name="Nakamura H."/>
            <person name="Ohtoshi R."/>
            <person name="Moran D.A.P."/>
            <person name="Shinohara A."/>
            <person name="Yoshida Y."/>
            <person name="Fujiwara M."/>
            <person name="Mori M."/>
            <person name="Tomita M."/>
            <person name="Arakawa K."/>
        </authorList>
    </citation>
    <scope>NUCLEOTIDE SEQUENCE [LARGE SCALE GENOMIC DNA]</scope>
</reference>
<feature type="non-terminal residue" evidence="1">
    <location>
        <position position="1"/>
    </location>
</feature>
<protein>
    <submittedName>
        <fullName evidence="1">Uncharacterized protein</fullName>
    </submittedName>
</protein>
<dbReference type="Proteomes" id="UP000499080">
    <property type="component" value="Unassembled WGS sequence"/>
</dbReference>
<organism evidence="1 2">
    <name type="scientific">Araneus ventricosus</name>
    <name type="common">Orbweaver spider</name>
    <name type="synonym">Epeira ventricosa</name>
    <dbReference type="NCBI Taxonomy" id="182803"/>
    <lineage>
        <taxon>Eukaryota</taxon>
        <taxon>Metazoa</taxon>
        <taxon>Ecdysozoa</taxon>
        <taxon>Arthropoda</taxon>
        <taxon>Chelicerata</taxon>
        <taxon>Arachnida</taxon>
        <taxon>Araneae</taxon>
        <taxon>Araneomorphae</taxon>
        <taxon>Entelegynae</taxon>
        <taxon>Araneoidea</taxon>
        <taxon>Araneidae</taxon>
        <taxon>Araneus</taxon>
    </lineage>
</organism>